<reference evidence="3" key="1">
    <citation type="submission" date="2021-01" db="EMBL/GenBank/DDBJ databases">
        <authorList>
            <consortium name="Genoscope - CEA"/>
            <person name="William W."/>
        </authorList>
    </citation>
    <scope>NUCLEOTIDE SEQUENCE</scope>
</reference>
<keyword evidence="1" id="KW-1133">Transmembrane helix</keyword>
<dbReference type="CDD" id="cd00064">
    <property type="entry name" value="FU"/>
    <property type="match status" value="1"/>
</dbReference>
<organism evidence="3 4">
    <name type="scientific">Paramecium octaurelia</name>
    <dbReference type="NCBI Taxonomy" id="43137"/>
    <lineage>
        <taxon>Eukaryota</taxon>
        <taxon>Sar</taxon>
        <taxon>Alveolata</taxon>
        <taxon>Ciliophora</taxon>
        <taxon>Intramacronucleata</taxon>
        <taxon>Oligohymenophorea</taxon>
        <taxon>Peniculida</taxon>
        <taxon>Parameciidae</taxon>
        <taxon>Paramecium</taxon>
    </lineage>
</organism>
<dbReference type="PANTHER" id="PTHR11319">
    <property type="entry name" value="G PROTEIN-COUPLED RECEPTOR-RELATED"/>
    <property type="match status" value="1"/>
</dbReference>
<sequence length="2815" mass="326891">MIFVIFFIVLVHKANAYEIKEMDSFYQFSSETIDLNEIVGSDEISYGYGVWSKYNPLSTISQVGTIGLFDSDCFHIHNAVDQQSQSLNFIYYDCLDYSSLKIVKTITFIDEVGEQHNFEVNIDSFQYENVWFYFQIQQWPKLKIFELMIIQLEIVTMKRRLPIARPFNDDKIIITFGGGLQVQKSLITTFELGKKFSYFPGRMILAKFAVVQQSPDLDYETISLDAFSTYRVCVCQDSKGMKINDIDLKYMDKLAYLSNLVNCNSYGFSGWFKIAEIVQISEKLEYKFFKLSQNFEDQLSDANLSPFQLVYKISPFGNQIITTTYSYPFPLINLNFDTNPFLITNYFEITNLLSLWNFVSIQLIERTFEIMIMSYKGNDITQFSAKHDVYQFNNVRLKLHYGNIEQNSKDYLNIQYKNLVLYNCEHIIDLKYCHYTCGTCDGPTKYDCLTCSAESKRIYLPEHKVCICPRNTIDDKTCKSYQDMQLTLVDGDIKTTNNCQYGYYEYQGDCLKCPSIVRDRELFCIECLENPKKWTSNAFCLNNLYYNNEGDTQILTWQSDQYFLFDGEDLNGCDICNESHNFVVDEYEIDEEIENSSTSKYMCRDTDYKCAYCIQTVSEKICLRCNIGYIMINQICTENQYDKLSCNLGQYLTSRRSCQDCPIKNCKYCFEYQNDFSKCTLYKNFEAFNFDEEIKVGCALCEENYLFDFTLGLCIQRQPSDQLCKRSFVDLNGNEICTLAAIDDFSIAPQIINCQKHQPNCLQCTRFPQFIIKCIVCELGYTASVINGGCYLSGGIDTYAKVLIEGDYTLQDGSVQTIQSFMMKLLPKSYFYPATDLTAISTEQIIECIEGYQLNIFGYCHKSCSSECRVCNEDSLNQFFCQKCPLNYYFEPIRNQEEGQCFECTQLCNICRARSTEEIYILQPTYKIKDENLVYTTKCLKPINDPNVYLDTYDQIAKHCLDDIQCKPQLQFTYDFDYCENVDSMWENNININYSNQMGVDTIVVKFNILVSDIQSCHFDGFIVKNTLKSKIFPLRNLYFKFGSDETLVFTTSDHIKISNFDRLEIYNIAYWRSEETNFIMKNNLQQIDLHLRNFKIVDSEIVNTQAIFQTDLFGRIYFDSFEIFNSTFQNSSLLDFEKFPISGDIEINKIIIRNCTINQSDIFNFKMNQGSISIVNLILEESYLYNSTIFSINSNNANVKFTNFQINGNSFFQSRFQKSSLSFNQELNDIQIYENFFSNSEAFEINYNITMSDLLISKNTFENSTLFFTSETLFTFKLYQKINQLQAKFNTFISSNIWRVQSSLETSNLILSLDQIILQDMDSIDQLHYLFKFKCHQLFLNDVSINNLNNIFIFYIYQSNQIFVENIQYQGSQNQYKIPLIQSCQEIPSKKTKLLKIMGFSQVNIIKVRISNIFNIDESNIEINSNNEDLSTTLNQIQIQDIQFIENIVVLINQVEFTSLLKINSEKQLNIIINDIHYIENIFHSFAGSVFKSYASLIFFNCKICNVRINNYLSKFNVFTNSSNSFVYINSNIINFNNYSVQNHNLLPQSVWEKYFELQLDKSYNQEELKQIIQQILFIKNIGGAAQLTTANFHCLNCSFMNIRAYKSSVFEIITEEEGVIKLIDTYISETEHNLEQFANSSGCISIYSQNSLLNLIITNSHFSQVISRMAPSILSIIPSNIENLISIVSVNIRNCLSLINSFMKISFANKIAQQNKIQIMNLTITQDEGNWISYFYKIEPLTNSEIEEIINEKNALMYFESCSANIQGLVISGLYLFPVIKALDIPSFKLYNCKIDQIQLFYSFDIIEIESILQNQNVVFIQSLSITNTYTYQALLTQVLNTKVLKIYLNCVAIDIYTEEKFQTFFDIQSSFQQKSQNTSSYVYIKSIQENSIFTFNLIKIQNNNCSSCNGLMYFNFLKSQTLRITDFECISNIISNYGCINLIHSTQQSKQVKLIHSSFMNNNGSQGVAITSIGAAILLQNCLIINNTAREKGGGLYFEMKNSSFIIKSSIIIQNRALEGGGLYLEGNQSLSLNNFISTLLLYNSAKYCGNNLIESPSKLVLTINQVQMKSANFILNNMTQAKILQLKPYITVEQEKIVRSEYLKIPSNQVIMDYNIIIPKISFSQILFSDLSLYFSNSMDEQLYHLPNSTCNVSQQIITNQEIQNSTNLGQLDYNTKSNNFDLRYLSLHFNPNLQKQSHLQIIIQCNPQDHSKQLYYVIQAQSYKCQLGEFYVDDGCQSCQSIQGFYSVTYNVTKCSIFDKSKYLSITSNQLNLQEGYWRPHYLSDYTTQCFKNTQNCKGGWLVGDEICLQGHIGALCEECDIYNIRGDGKYFKNSEILQCLSCFGISDSIIPFVMNTVWAVLSIVLTLISLNKSNDLFVLLRVKQRQSQIIYKLTQDFESIFIKMMLNYFWIFSLIFTFNISFSFSFNFIDKASNTTYSMANNLDCYLSDLSGTELLYLKVFVILVLIFWQFVIILLIFVAYSFFNKETFKFRIVSNILLCLYILNYSGLIKLLGSIISLREISDQIYIQGDVSLFYNTQSHFNWMIFFMIPFLVIFGGLIPLALFLLIVLKKEKMSQGQWRGHICYLFNEYEKECYYWEEIKLLKKAVMILILTYFETNIWIKASLLGLCLLLYQVLTVNNRPYVISKLNHLDLQSGQICSISIFLATTKYFCEGQNIPITSMILQVILTILFILLSYPFIASILKIYNKKYKILFLTYFELLLKKLKIKLLQMEISRLLQQEVEKQQKLQHHLKKLRKYLMSISKAQIINRQLTHISKDKRMNTQQNILSTELVGQSNNLIILDRQNI</sequence>
<dbReference type="PANTHER" id="PTHR11319:SF35">
    <property type="entry name" value="OUTER MEMBRANE PROTEIN PMPC-RELATED"/>
    <property type="match status" value="1"/>
</dbReference>
<feature type="transmembrane region" description="Helical" evidence="1">
    <location>
        <begin position="2414"/>
        <end position="2435"/>
    </location>
</feature>
<dbReference type="Proteomes" id="UP000683925">
    <property type="component" value="Unassembled WGS sequence"/>
</dbReference>
<keyword evidence="2" id="KW-0732">Signal</keyword>
<feature type="transmembrane region" description="Helical" evidence="1">
    <location>
        <begin position="2462"/>
        <end position="2490"/>
    </location>
</feature>
<feature type="transmembrane region" description="Helical" evidence="1">
    <location>
        <begin position="2690"/>
        <end position="2711"/>
    </location>
</feature>
<dbReference type="OMA" id="YENVWFY"/>
<evidence type="ECO:0000256" key="2">
    <source>
        <dbReference type="SAM" id="SignalP"/>
    </source>
</evidence>
<feature type="chain" id="PRO_5035866771" evidence="2">
    <location>
        <begin position="17"/>
        <end position="2815"/>
    </location>
</feature>
<evidence type="ECO:0000256" key="1">
    <source>
        <dbReference type="SAM" id="Phobius"/>
    </source>
</evidence>
<keyword evidence="1" id="KW-0812">Transmembrane</keyword>
<evidence type="ECO:0000313" key="4">
    <source>
        <dbReference type="Proteomes" id="UP000683925"/>
    </source>
</evidence>
<dbReference type="EMBL" id="CAJJDP010000091">
    <property type="protein sequence ID" value="CAD8188112.1"/>
    <property type="molecule type" value="Genomic_DNA"/>
</dbReference>
<feature type="transmembrane region" description="Helical" evidence="1">
    <location>
        <begin position="2550"/>
        <end position="2576"/>
    </location>
</feature>
<name>A0A8S1WH93_PAROT</name>
<keyword evidence="1" id="KW-0472">Membrane</keyword>
<proteinExistence type="predicted"/>
<accession>A0A8S1WH93</accession>
<dbReference type="OrthoDB" id="77931at2759"/>
<protein>
    <submittedName>
        <fullName evidence="3">Uncharacterized protein</fullName>
    </submittedName>
</protein>
<feature type="transmembrane region" description="Helical" evidence="1">
    <location>
        <begin position="2614"/>
        <end position="2640"/>
    </location>
</feature>
<keyword evidence="4" id="KW-1185">Reference proteome</keyword>
<gene>
    <name evidence="3" type="ORF">POCTA_138.1.T0920032</name>
</gene>
<feature type="transmembrane region" description="Helical" evidence="1">
    <location>
        <begin position="2502"/>
        <end position="2523"/>
    </location>
</feature>
<feature type="transmembrane region" description="Helical" evidence="1">
    <location>
        <begin position="2355"/>
        <end position="2376"/>
    </location>
</feature>
<comment type="caution">
    <text evidence="3">The sequence shown here is derived from an EMBL/GenBank/DDBJ whole genome shotgun (WGS) entry which is preliminary data.</text>
</comment>
<evidence type="ECO:0000313" key="3">
    <source>
        <dbReference type="EMBL" id="CAD8188112.1"/>
    </source>
</evidence>
<feature type="signal peptide" evidence="2">
    <location>
        <begin position="1"/>
        <end position="16"/>
    </location>
</feature>
<dbReference type="InterPro" id="IPR006212">
    <property type="entry name" value="Furin_repeat"/>
</dbReference>